<feature type="domain" description="Low molecular weight protein antigen 6 PH" evidence="2">
    <location>
        <begin position="73"/>
        <end position="141"/>
    </location>
</feature>
<keyword evidence="1" id="KW-0472">Membrane</keyword>
<feature type="transmembrane region" description="Helical" evidence="1">
    <location>
        <begin position="12"/>
        <end position="36"/>
    </location>
</feature>
<dbReference type="InterPro" id="IPR019692">
    <property type="entry name" value="CFP-6_PH"/>
</dbReference>
<dbReference type="Pfam" id="PF10756">
    <property type="entry name" value="bPH_6"/>
    <property type="match status" value="1"/>
</dbReference>
<evidence type="ECO:0000256" key="1">
    <source>
        <dbReference type="SAM" id="Phobius"/>
    </source>
</evidence>
<name>A0ABZ2U579_9ACTN</name>
<organism evidence="3 4">
    <name type="scientific">Gordonia hydrophobica</name>
    <dbReference type="NCBI Taxonomy" id="40516"/>
    <lineage>
        <taxon>Bacteria</taxon>
        <taxon>Bacillati</taxon>
        <taxon>Actinomycetota</taxon>
        <taxon>Actinomycetes</taxon>
        <taxon>Mycobacteriales</taxon>
        <taxon>Gordoniaceae</taxon>
        <taxon>Gordonia</taxon>
    </lineage>
</organism>
<keyword evidence="1" id="KW-1133">Transmembrane helix</keyword>
<keyword evidence="4" id="KW-1185">Reference proteome</keyword>
<keyword evidence="1" id="KW-0812">Transmembrane</keyword>
<accession>A0ABZ2U579</accession>
<reference evidence="3 4" key="1">
    <citation type="journal article" date="2023" name="Virus Evol.">
        <title>Computational host range prediction-The good, the bad, and the ugly.</title>
        <authorList>
            <person name="Howell A.A."/>
            <person name="Versoza C.J."/>
            <person name="Pfeifer S.P."/>
        </authorList>
    </citation>
    <scope>NUCLEOTIDE SEQUENCE [LARGE SCALE GENOMIC DNA]</scope>
    <source>
        <strain evidence="3 4">1610/1b</strain>
    </source>
</reference>
<feature type="transmembrane region" description="Helical" evidence="1">
    <location>
        <begin position="42"/>
        <end position="62"/>
    </location>
</feature>
<dbReference type="RefSeq" id="WP_066169785.1">
    <property type="nucleotide sequence ID" value="NZ_CP136137.1"/>
</dbReference>
<protein>
    <submittedName>
        <fullName evidence="3">PH domain-containing protein</fullName>
    </submittedName>
</protein>
<dbReference type="Proteomes" id="UP001479933">
    <property type="component" value="Chromosome"/>
</dbReference>
<evidence type="ECO:0000313" key="3">
    <source>
        <dbReference type="EMBL" id="WYY08868.1"/>
    </source>
</evidence>
<evidence type="ECO:0000313" key="4">
    <source>
        <dbReference type="Proteomes" id="UP001479933"/>
    </source>
</evidence>
<dbReference type="EMBL" id="CP136137">
    <property type="protein sequence ID" value="WYY08868.1"/>
    <property type="molecule type" value="Genomic_DNA"/>
</dbReference>
<gene>
    <name evidence="3" type="ORF">RVF87_07380</name>
</gene>
<proteinExistence type="predicted"/>
<sequence length="147" mass="15521">MDNSDSAVHDQWATPLPAAIALLGVGIALAAAAAASYTDPPAAFFIGIAALAAAVVGVISLVRRPRLALVAGPALIVKTVRGTRRLTVDDVEQVSLLHSRRLVGRTRQLIIDLPDDRLLVFGRWDLGEEPTVVVEKLQRAGFPADVG</sequence>
<evidence type="ECO:0000259" key="2">
    <source>
        <dbReference type="Pfam" id="PF10756"/>
    </source>
</evidence>